<evidence type="ECO:0000256" key="15">
    <source>
        <dbReference type="ARBA" id="ARBA00023172"/>
    </source>
</evidence>
<keyword evidence="2" id="KW-1188">Viral release from host cell</keyword>
<proteinExistence type="predicted"/>
<evidence type="ECO:0000256" key="11">
    <source>
        <dbReference type="ARBA" id="ARBA00022908"/>
    </source>
</evidence>
<evidence type="ECO:0000256" key="3">
    <source>
        <dbReference type="ARBA" id="ARBA00022670"/>
    </source>
</evidence>
<dbReference type="Gene3D" id="3.30.420.10">
    <property type="entry name" value="Ribonuclease H-like superfamily/Ribonuclease H"/>
    <property type="match status" value="1"/>
</dbReference>
<gene>
    <name evidence="17" type="ORF">APLA_LOCUS16295</name>
</gene>
<dbReference type="InterPro" id="IPR012337">
    <property type="entry name" value="RNaseH-like_sf"/>
</dbReference>
<evidence type="ECO:0000313" key="17">
    <source>
        <dbReference type="EMBL" id="CAB3257953.1"/>
    </source>
</evidence>
<dbReference type="Proteomes" id="UP000494106">
    <property type="component" value="Unassembled WGS sequence"/>
</dbReference>
<reference evidence="17 18" key="1">
    <citation type="submission" date="2020-04" db="EMBL/GenBank/DDBJ databases">
        <authorList>
            <person name="Wallbank WR R."/>
            <person name="Pardo Diaz C."/>
            <person name="Kozak K."/>
            <person name="Martin S."/>
            <person name="Jiggins C."/>
            <person name="Moest M."/>
            <person name="Warren A I."/>
            <person name="Byers J.R.P. K."/>
            <person name="Montejo-Kovacevich G."/>
            <person name="Yen C E."/>
        </authorList>
    </citation>
    <scope>NUCLEOTIDE SEQUENCE [LARGE SCALE GENOMIC DNA]</scope>
</reference>
<keyword evidence="7" id="KW-0255">Endonuclease</keyword>
<dbReference type="OrthoDB" id="413361at2759"/>
<dbReference type="GO" id="GO:0003964">
    <property type="term" value="F:RNA-directed DNA polymerase activity"/>
    <property type="evidence" value="ECO:0007669"/>
    <property type="project" value="UniProtKB-KW"/>
</dbReference>
<keyword evidence="10" id="KW-0460">Magnesium</keyword>
<dbReference type="GO" id="GO:0008233">
    <property type="term" value="F:peptidase activity"/>
    <property type="evidence" value="ECO:0007669"/>
    <property type="project" value="UniProtKB-KW"/>
</dbReference>
<keyword evidence="8" id="KW-0378">Hydrolase</keyword>
<keyword evidence="15" id="KW-0233">DNA recombination</keyword>
<dbReference type="PANTHER" id="PTHR42648">
    <property type="entry name" value="TRANSPOSASE, PUTATIVE-RELATED"/>
    <property type="match status" value="1"/>
</dbReference>
<accession>A0A8S1BHY6</accession>
<comment type="caution">
    <text evidence="17">The sequence shown here is derived from an EMBL/GenBank/DDBJ whole genome shotgun (WGS) entry which is preliminary data.</text>
</comment>
<evidence type="ECO:0000256" key="13">
    <source>
        <dbReference type="ARBA" id="ARBA00022932"/>
    </source>
</evidence>
<evidence type="ECO:0000256" key="8">
    <source>
        <dbReference type="ARBA" id="ARBA00022801"/>
    </source>
</evidence>
<dbReference type="InterPro" id="IPR039537">
    <property type="entry name" value="Retrotran_Ty1/copia-like"/>
</dbReference>
<keyword evidence="4" id="KW-0540">Nuclease</keyword>
<dbReference type="InterPro" id="IPR054722">
    <property type="entry name" value="PolX-like_BBD"/>
</dbReference>
<feature type="domain" description="Integrase catalytic" evidence="16">
    <location>
        <begin position="275"/>
        <end position="408"/>
    </location>
</feature>
<dbReference type="GO" id="GO:0006508">
    <property type="term" value="P:proteolysis"/>
    <property type="evidence" value="ECO:0007669"/>
    <property type="project" value="UniProtKB-KW"/>
</dbReference>
<evidence type="ECO:0000256" key="7">
    <source>
        <dbReference type="ARBA" id="ARBA00022759"/>
    </source>
</evidence>
<evidence type="ECO:0000256" key="10">
    <source>
        <dbReference type="ARBA" id="ARBA00022842"/>
    </source>
</evidence>
<dbReference type="GO" id="GO:0003676">
    <property type="term" value="F:nucleic acid binding"/>
    <property type="evidence" value="ECO:0007669"/>
    <property type="project" value="InterPro"/>
</dbReference>
<keyword evidence="13" id="KW-0808">Transferase</keyword>
<keyword evidence="9" id="KW-0067">ATP-binding</keyword>
<dbReference type="GO" id="GO:0006310">
    <property type="term" value="P:DNA recombination"/>
    <property type="evidence" value="ECO:0007669"/>
    <property type="project" value="UniProtKB-KW"/>
</dbReference>
<dbReference type="GO" id="GO:0004519">
    <property type="term" value="F:endonuclease activity"/>
    <property type="evidence" value="ECO:0007669"/>
    <property type="project" value="UniProtKB-KW"/>
</dbReference>
<comment type="function">
    <text evidence="1">The aspartyl protease (PR) mediates the proteolytic cleavages of the Gag and Gag-Pol polyproteins after assembly of the VLP.</text>
</comment>
<evidence type="ECO:0000313" key="18">
    <source>
        <dbReference type="Proteomes" id="UP000494106"/>
    </source>
</evidence>
<dbReference type="GO" id="GO:0046872">
    <property type="term" value="F:metal ion binding"/>
    <property type="evidence" value="ECO:0007669"/>
    <property type="project" value="UniProtKB-KW"/>
</dbReference>
<evidence type="ECO:0000256" key="6">
    <source>
        <dbReference type="ARBA" id="ARBA00022741"/>
    </source>
</evidence>
<dbReference type="AlphaFoldDB" id="A0A8S1BHY6"/>
<dbReference type="Pfam" id="PF00665">
    <property type="entry name" value="rve"/>
    <property type="match status" value="1"/>
</dbReference>
<sequence length="408" mass="47208">MSKILTCLPERFKYFATAWELTSNNEKTLINLTNRLLLEETRNSNCEEQIAFKAVNKKKMLQEQQNRTFSVTVQSGTKTNKKENKVTALLTNETANKNNKLKFIVDSGSTSHMTNNINILSKYEEQQSQISVANNDTILSQGAGTVQGMNCQLLKTLYVPDLAQNLMSINSITNNNGTVLFIQNNVQIYKKGQLILKGEKENGLYYININQENHENTLFLTNEKGTALEWHRRLLEILPNMADGILLEGNKRIEQCEICIKAKQTRLPFTSERKRAEHPLQIIHTDICGPFDKLTHNGNRYFITILDDYSHITKTYLMKHKNETFTLIKEYIEEKEREKNEKVSCIRCDNGEEYRSNELKMWCSKKGIKLDYTIPYTPQLNGKAERLNRTILEKVRALLFDSNMKDEM</sequence>
<organism evidence="17 18">
    <name type="scientific">Arctia plantaginis</name>
    <name type="common">Wood tiger moth</name>
    <name type="synonym">Phalaena plantaginis</name>
    <dbReference type="NCBI Taxonomy" id="874455"/>
    <lineage>
        <taxon>Eukaryota</taxon>
        <taxon>Metazoa</taxon>
        <taxon>Ecdysozoa</taxon>
        <taxon>Arthropoda</taxon>
        <taxon>Hexapoda</taxon>
        <taxon>Insecta</taxon>
        <taxon>Pterygota</taxon>
        <taxon>Neoptera</taxon>
        <taxon>Endopterygota</taxon>
        <taxon>Lepidoptera</taxon>
        <taxon>Glossata</taxon>
        <taxon>Ditrysia</taxon>
        <taxon>Noctuoidea</taxon>
        <taxon>Erebidae</taxon>
        <taxon>Arctiinae</taxon>
        <taxon>Arctia</taxon>
    </lineage>
</organism>
<evidence type="ECO:0000256" key="14">
    <source>
        <dbReference type="ARBA" id="ARBA00023113"/>
    </source>
</evidence>
<evidence type="ECO:0000256" key="5">
    <source>
        <dbReference type="ARBA" id="ARBA00022723"/>
    </source>
</evidence>
<dbReference type="GO" id="GO:0003887">
    <property type="term" value="F:DNA-directed DNA polymerase activity"/>
    <property type="evidence" value="ECO:0007669"/>
    <property type="project" value="UniProtKB-KW"/>
</dbReference>
<evidence type="ECO:0000256" key="1">
    <source>
        <dbReference type="ARBA" id="ARBA00002180"/>
    </source>
</evidence>
<keyword evidence="3" id="KW-0645">Protease</keyword>
<dbReference type="GO" id="GO:0005524">
    <property type="term" value="F:ATP binding"/>
    <property type="evidence" value="ECO:0007669"/>
    <property type="project" value="UniProtKB-KW"/>
</dbReference>
<dbReference type="Pfam" id="PF22936">
    <property type="entry name" value="Pol_BBD"/>
    <property type="match status" value="1"/>
</dbReference>
<name>A0A8S1BHY6_ARCPL</name>
<keyword evidence="11" id="KW-0229">DNA integration</keyword>
<keyword evidence="13" id="KW-0548">Nucleotidyltransferase</keyword>
<dbReference type="PROSITE" id="PS50994">
    <property type="entry name" value="INTEGRASE"/>
    <property type="match status" value="1"/>
</dbReference>
<dbReference type="GO" id="GO:0015074">
    <property type="term" value="P:DNA integration"/>
    <property type="evidence" value="ECO:0007669"/>
    <property type="project" value="UniProtKB-KW"/>
</dbReference>
<evidence type="ECO:0000256" key="4">
    <source>
        <dbReference type="ARBA" id="ARBA00022722"/>
    </source>
</evidence>
<evidence type="ECO:0000256" key="12">
    <source>
        <dbReference type="ARBA" id="ARBA00022918"/>
    </source>
</evidence>
<dbReference type="InterPro" id="IPR036397">
    <property type="entry name" value="RNaseH_sf"/>
</dbReference>
<dbReference type="InterPro" id="IPR001584">
    <property type="entry name" value="Integrase_cat-core"/>
</dbReference>
<dbReference type="SUPFAM" id="SSF53098">
    <property type="entry name" value="Ribonuclease H-like"/>
    <property type="match status" value="1"/>
</dbReference>
<dbReference type="PANTHER" id="PTHR42648:SF11">
    <property type="entry name" value="TRANSPOSON TY4-P GAG-POL POLYPROTEIN"/>
    <property type="match status" value="1"/>
</dbReference>
<evidence type="ECO:0000256" key="9">
    <source>
        <dbReference type="ARBA" id="ARBA00022840"/>
    </source>
</evidence>
<keyword evidence="14" id="KW-0917">Virion maturation</keyword>
<keyword evidence="5" id="KW-0479">Metal-binding</keyword>
<keyword evidence="13" id="KW-0239">DNA-directed DNA polymerase</keyword>
<evidence type="ECO:0000256" key="2">
    <source>
        <dbReference type="ARBA" id="ARBA00022612"/>
    </source>
</evidence>
<evidence type="ECO:0000259" key="16">
    <source>
        <dbReference type="PROSITE" id="PS50994"/>
    </source>
</evidence>
<keyword evidence="12" id="KW-0695">RNA-directed DNA polymerase</keyword>
<keyword evidence="18" id="KW-1185">Reference proteome</keyword>
<protein>
    <recommendedName>
        <fullName evidence="16">Integrase catalytic domain-containing protein</fullName>
    </recommendedName>
</protein>
<keyword evidence="6" id="KW-0547">Nucleotide-binding</keyword>
<dbReference type="EMBL" id="CADEBC010000594">
    <property type="protein sequence ID" value="CAB3257953.1"/>
    <property type="molecule type" value="Genomic_DNA"/>
</dbReference>